<reference evidence="1 2" key="1">
    <citation type="journal article" date="2020" name="Microorganisms">
        <title>Osmotic Adaptation and Compatible Solute Biosynthesis of Phototrophic Bacteria as Revealed from Genome Analyses.</title>
        <authorList>
            <person name="Imhoff J.F."/>
            <person name="Rahn T."/>
            <person name="Kunzel S."/>
            <person name="Keller A."/>
            <person name="Neulinger S.C."/>
        </authorList>
    </citation>
    <scope>NUCLEOTIDE SEQUENCE [LARGE SCALE GENOMIC DNA]</scope>
    <source>
        <strain evidence="1 2">DSM 15382</strain>
    </source>
</reference>
<comment type="caution">
    <text evidence="1">The sequence shown here is derived from an EMBL/GenBank/DDBJ whole genome shotgun (WGS) entry which is preliminary data.</text>
</comment>
<dbReference type="CDD" id="cd00761">
    <property type="entry name" value="Glyco_tranf_GTA_type"/>
    <property type="match status" value="1"/>
</dbReference>
<evidence type="ECO:0000313" key="2">
    <source>
        <dbReference type="Proteomes" id="UP000697995"/>
    </source>
</evidence>
<protein>
    <recommendedName>
        <fullName evidence="3">Glycosyltransferase</fullName>
    </recommendedName>
</protein>
<dbReference type="EMBL" id="NRSG01000045">
    <property type="protein sequence ID" value="MBK1658292.1"/>
    <property type="molecule type" value="Genomic_DNA"/>
</dbReference>
<dbReference type="RefSeq" id="WP_133219931.1">
    <property type="nucleotide sequence ID" value="NZ_NRSG01000045.1"/>
</dbReference>
<keyword evidence="2" id="KW-1185">Reference proteome</keyword>
<dbReference type="Proteomes" id="UP000697995">
    <property type="component" value="Unassembled WGS sequence"/>
</dbReference>
<evidence type="ECO:0008006" key="3">
    <source>
        <dbReference type="Google" id="ProtNLM"/>
    </source>
</evidence>
<evidence type="ECO:0000313" key="1">
    <source>
        <dbReference type="EMBL" id="MBK1658292.1"/>
    </source>
</evidence>
<organism evidence="1 2">
    <name type="scientific">Paracraurococcus ruber</name>
    <dbReference type="NCBI Taxonomy" id="77675"/>
    <lineage>
        <taxon>Bacteria</taxon>
        <taxon>Pseudomonadati</taxon>
        <taxon>Pseudomonadota</taxon>
        <taxon>Alphaproteobacteria</taxon>
        <taxon>Acetobacterales</taxon>
        <taxon>Roseomonadaceae</taxon>
        <taxon>Paracraurococcus</taxon>
    </lineage>
</organism>
<proteinExistence type="predicted"/>
<name>A0ABS1CWG1_9PROT</name>
<gene>
    <name evidence="1" type="ORF">CKO45_08620</name>
</gene>
<sequence>MFNDLRRTLAVKRFDWQCRGILRTPPLRLRTAPIRVVSMVRTEHLRMYLLSIKSFYRHLPGGQVIVMDDGSLTATDKALLAQHVEGLEIMRLDSIRTDPCPRGGCWERLLYILDLSADSYVVQLDSDILTSGPIPEVMSAVAGNTAFTLNSGQGMGIVSLEEAAALVAQLDPKYLQTRIEQALPQLPPDAGGRRYVRGSAGFAGFPRGLYTRAAAVAYSNAMQGLLGARWSDWGTEQTASNYLVANAPGGVVLPWPRYACFDESVDPAKADLLHFVGSWRFDRGAYAAKARRVIAELAAG</sequence>
<accession>A0ABS1CWG1</accession>